<dbReference type="InterPro" id="IPR017938">
    <property type="entry name" value="Riboflavin_synthase-like_b-brl"/>
</dbReference>
<evidence type="ECO:0000256" key="3">
    <source>
        <dbReference type="SAM" id="MobiDB-lite"/>
    </source>
</evidence>
<dbReference type="CDD" id="cd00322">
    <property type="entry name" value="FNR_like"/>
    <property type="match status" value="1"/>
</dbReference>
<keyword evidence="1" id="KW-0560">Oxidoreductase</keyword>
<dbReference type="SUPFAM" id="SSF63380">
    <property type="entry name" value="Riboflavin synthase domain-like"/>
    <property type="match status" value="1"/>
</dbReference>
<dbReference type="OrthoDB" id="436496at2759"/>
<dbReference type="InterPro" id="IPR039261">
    <property type="entry name" value="FNR_nucleotide-bd"/>
</dbReference>
<dbReference type="PANTHER" id="PTHR46505">
    <property type="entry name" value="OXIDOREDUCTASE NAD-BINDING DOMAIN-CONTAINING PROTEIN 1"/>
    <property type="match status" value="1"/>
</dbReference>
<dbReference type="Gene3D" id="2.40.30.10">
    <property type="entry name" value="Translation factors"/>
    <property type="match status" value="1"/>
</dbReference>
<feature type="compositionally biased region" description="Polar residues" evidence="3">
    <location>
        <begin position="1"/>
        <end position="15"/>
    </location>
</feature>
<dbReference type="InterPro" id="IPR052128">
    <property type="entry name" value="Oxidoreductase_NAD-binding"/>
</dbReference>
<feature type="domain" description="FAD-binding FR-type" evidence="4">
    <location>
        <begin position="38"/>
        <end position="152"/>
    </location>
</feature>
<dbReference type="PANTHER" id="PTHR46505:SF1">
    <property type="entry name" value="OXIDOREDUCTASE NAD-BINDING DOMAIN-CONTAINING PROTEIN 1"/>
    <property type="match status" value="1"/>
</dbReference>
<dbReference type="GO" id="GO:0016491">
    <property type="term" value="F:oxidoreductase activity"/>
    <property type="evidence" value="ECO:0007669"/>
    <property type="project" value="UniProtKB-KW"/>
</dbReference>
<gene>
    <name evidence="5" type="ORF">CC86DRAFT_361677</name>
</gene>
<reference evidence="5" key="1">
    <citation type="journal article" date="2020" name="Stud. Mycol.">
        <title>101 Dothideomycetes genomes: a test case for predicting lifestyles and emergence of pathogens.</title>
        <authorList>
            <person name="Haridas S."/>
            <person name="Albert R."/>
            <person name="Binder M."/>
            <person name="Bloem J."/>
            <person name="Labutti K."/>
            <person name="Salamov A."/>
            <person name="Andreopoulos B."/>
            <person name="Baker S."/>
            <person name="Barry K."/>
            <person name="Bills G."/>
            <person name="Bluhm B."/>
            <person name="Cannon C."/>
            <person name="Castanera R."/>
            <person name="Culley D."/>
            <person name="Daum C."/>
            <person name="Ezra D."/>
            <person name="Gonzalez J."/>
            <person name="Henrissat B."/>
            <person name="Kuo A."/>
            <person name="Liang C."/>
            <person name="Lipzen A."/>
            <person name="Lutzoni F."/>
            <person name="Magnuson J."/>
            <person name="Mondo S."/>
            <person name="Nolan M."/>
            <person name="Ohm R."/>
            <person name="Pangilinan J."/>
            <person name="Park H.-J."/>
            <person name="Ramirez L."/>
            <person name="Alfaro M."/>
            <person name="Sun H."/>
            <person name="Tritt A."/>
            <person name="Yoshinaga Y."/>
            <person name="Zwiers L.-H."/>
            <person name="Turgeon B."/>
            <person name="Goodwin S."/>
            <person name="Spatafora J."/>
            <person name="Crous P."/>
            <person name="Grigoriev I."/>
        </authorList>
    </citation>
    <scope>NUCLEOTIDE SEQUENCE</scope>
    <source>
        <strain evidence="5">CBS 113818</strain>
    </source>
</reference>
<name>A0A6A6ZG24_9PLEO</name>
<evidence type="ECO:0000313" key="6">
    <source>
        <dbReference type="Proteomes" id="UP000799424"/>
    </source>
</evidence>
<dbReference type="AlphaFoldDB" id="A0A6A6ZG24"/>
<dbReference type="Proteomes" id="UP000799424">
    <property type="component" value="Unassembled WGS sequence"/>
</dbReference>
<accession>A0A6A6ZG24</accession>
<evidence type="ECO:0000313" key="5">
    <source>
        <dbReference type="EMBL" id="KAF2820062.1"/>
    </source>
</evidence>
<evidence type="ECO:0000259" key="4">
    <source>
        <dbReference type="PROSITE" id="PS51384"/>
    </source>
</evidence>
<dbReference type="Gene3D" id="3.40.50.80">
    <property type="entry name" value="Nucleotide-binding domain of ferredoxin-NADP reductase (FNR) module"/>
    <property type="match status" value="1"/>
</dbReference>
<dbReference type="GO" id="GO:0005739">
    <property type="term" value="C:mitochondrion"/>
    <property type="evidence" value="ECO:0007669"/>
    <property type="project" value="TreeGrafter"/>
</dbReference>
<proteinExistence type="predicted"/>
<feature type="region of interest" description="Disordered" evidence="3">
    <location>
        <begin position="1"/>
        <end position="38"/>
    </location>
</feature>
<keyword evidence="6" id="KW-1185">Reference proteome</keyword>
<keyword evidence="2" id="KW-0520">NAD</keyword>
<organism evidence="5 6">
    <name type="scientific">Ophiobolus disseminans</name>
    <dbReference type="NCBI Taxonomy" id="1469910"/>
    <lineage>
        <taxon>Eukaryota</taxon>
        <taxon>Fungi</taxon>
        <taxon>Dikarya</taxon>
        <taxon>Ascomycota</taxon>
        <taxon>Pezizomycotina</taxon>
        <taxon>Dothideomycetes</taxon>
        <taxon>Pleosporomycetidae</taxon>
        <taxon>Pleosporales</taxon>
        <taxon>Pleosporineae</taxon>
        <taxon>Phaeosphaeriaceae</taxon>
        <taxon>Ophiobolus</taxon>
    </lineage>
</organism>
<evidence type="ECO:0000256" key="1">
    <source>
        <dbReference type="ARBA" id="ARBA00023002"/>
    </source>
</evidence>
<dbReference type="InterPro" id="IPR017927">
    <property type="entry name" value="FAD-bd_FR_type"/>
</dbReference>
<protein>
    <recommendedName>
        <fullName evidence="4">FAD-binding FR-type domain-containing protein</fullName>
    </recommendedName>
</protein>
<dbReference type="EMBL" id="MU006242">
    <property type="protein sequence ID" value="KAF2820062.1"/>
    <property type="molecule type" value="Genomic_DNA"/>
</dbReference>
<sequence>MRRASLSGSAQQPPTRSAKAAKTALSHHERTAAEPRERDLHAATVAQVTPVNDRIKLFKFNLKDTSQGLNFLPGQWLDVFVPGVEKAGGFTITSSPRDALPQSDLEHTPFFELAIQKSPSNPPAAWLWQDVQDIQGQEINVRVGGSFVWPPPGIDINKIKRVIFIAGGVGINPMMSMLTYINQNYPALQIRLLYSTKVPSHETTPDQVLFLPRILDTFRIPRTERTNDRVELYFTGTSDGLPIGRRDEQVIRPLMELTLPKIDSETEVPVVAWTHRIDDLALSSAVGSKSEAKGTVFYVCGPPDMTDEIVGFLKAEENVVGEQVLCEKWW</sequence>
<dbReference type="PROSITE" id="PS51384">
    <property type="entry name" value="FAD_FR"/>
    <property type="match status" value="1"/>
</dbReference>
<evidence type="ECO:0000256" key="2">
    <source>
        <dbReference type="ARBA" id="ARBA00023027"/>
    </source>
</evidence>
<dbReference type="SUPFAM" id="SSF52343">
    <property type="entry name" value="Ferredoxin reductase-like, C-terminal NADP-linked domain"/>
    <property type="match status" value="1"/>
</dbReference>
<feature type="compositionally biased region" description="Basic and acidic residues" evidence="3">
    <location>
        <begin position="26"/>
        <end position="38"/>
    </location>
</feature>